<keyword evidence="7" id="KW-0539">Nucleus</keyword>
<comment type="caution">
    <text evidence="10">The sequence shown here is derived from an EMBL/GenBank/DDBJ whole genome shotgun (WGS) entry which is preliminary data.</text>
</comment>
<comment type="subcellular location">
    <subcellularLocation>
        <location evidence="1">Nucleus</location>
    </subcellularLocation>
</comment>
<feature type="compositionally biased region" description="Low complexity" evidence="8">
    <location>
        <begin position="706"/>
        <end position="727"/>
    </location>
</feature>
<dbReference type="CDD" id="cd00067">
    <property type="entry name" value="GAL4"/>
    <property type="match status" value="1"/>
</dbReference>
<feature type="region of interest" description="Disordered" evidence="8">
    <location>
        <begin position="1003"/>
        <end position="1063"/>
    </location>
</feature>
<dbReference type="SUPFAM" id="SSF57701">
    <property type="entry name" value="Zn2/Cys6 DNA-binding domain"/>
    <property type="match status" value="1"/>
</dbReference>
<feature type="compositionally biased region" description="Pro residues" evidence="8">
    <location>
        <begin position="207"/>
        <end position="219"/>
    </location>
</feature>
<feature type="compositionally biased region" description="Basic and acidic residues" evidence="8">
    <location>
        <begin position="1335"/>
        <end position="1350"/>
    </location>
</feature>
<feature type="compositionally biased region" description="Basic and acidic residues" evidence="8">
    <location>
        <begin position="176"/>
        <end position="191"/>
    </location>
</feature>
<evidence type="ECO:0000259" key="9">
    <source>
        <dbReference type="PROSITE" id="PS50048"/>
    </source>
</evidence>
<keyword evidence="3" id="KW-0862">Zinc</keyword>
<evidence type="ECO:0000256" key="4">
    <source>
        <dbReference type="ARBA" id="ARBA00023015"/>
    </source>
</evidence>
<evidence type="ECO:0000256" key="2">
    <source>
        <dbReference type="ARBA" id="ARBA00022723"/>
    </source>
</evidence>
<dbReference type="PROSITE" id="PS00463">
    <property type="entry name" value="ZN2_CY6_FUNGAL_1"/>
    <property type="match status" value="1"/>
</dbReference>
<feature type="compositionally biased region" description="Low complexity" evidence="8">
    <location>
        <begin position="508"/>
        <end position="531"/>
    </location>
</feature>
<dbReference type="GO" id="GO:0005634">
    <property type="term" value="C:nucleus"/>
    <property type="evidence" value="ECO:0007669"/>
    <property type="project" value="UniProtKB-SubCell"/>
</dbReference>
<keyword evidence="5" id="KW-0238">DNA-binding</keyword>
<feature type="region of interest" description="Disordered" evidence="8">
    <location>
        <begin position="495"/>
        <end position="531"/>
    </location>
</feature>
<feature type="region of interest" description="Disordered" evidence="8">
    <location>
        <begin position="161"/>
        <end position="264"/>
    </location>
</feature>
<feature type="compositionally biased region" description="Basic and acidic residues" evidence="8">
    <location>
        <begin position="1174"/>
        <end position="1189"/>
    </location>
</feature>
<dbReference type="PANTHER" id="PTHR31986">
    <property type="entry name" value="REGULATOR OF DRUG SENSITIVITY 2"/>
    <property type="match status" value="1"/>
</dbReference>
<feature type="compositionally biased region" description="Acidic residues" evidence="8">
    <location>
        <begin position="1317"/>
        <end position="1334"/>
    </location>
</feature>
<dbReference type="GO" id="GO:0008270">
    <property type="term" value="F:zinc ion binding"/>
    <property type="evidence" value="ECO:0007669"/>
    <property type="project" value="InterPro"/>
</dbReference>
<evidence type="ECO:0000256" key="6">
    <source>
        <dbReference type="ARBA" id="ARBA00023163"/>
    </source>
</evidence>
<feature type="domain" description="Zn(2)-C6 fungal-type" evidence="9">
    <location>
        <begin position="275"/>
        <end position="304"/>
    </location>
</feature>
<dbReference type="PROSITE" id="PS50048">
    <property type="entry name" value="ZN2_CY6_FUNGAL_2"/>
    <property type="match status" value="1"/>
</dbReference>
<feature type="compositionally biased region" description="Low complexity" evidence="8">
    <location>
        <begin position="626"/>
        <end position="635"/>
    </location>
</feature>
<feature type="region of interest" description="Disordered" evidence="8">
    <location>
        <begin position="1309"/>
        <end position="1402"/>
    </location>
</feature>
<organism evidence="10 11">
    <name type="scientific">Geranomyces variabilis</name>
    <dbReference type="NCBI Taxonomy" id="109894"/>
    <lineage>
        <taxon>Eukaryota</taxon>
        <taxon>Fungi</taxon>
        <taxon>Fungi incertae sedis</taxon>
        <taxon>Chytridiomycota</taxon>
        <taxon>Chytridiomycota incertae sedis</taxon>
        <taxon>Chytridiomycetes</taxon>
        <taxon>Spizellomycetales</taxon>
        <taxon>Powellomycetaceae</taxon>
        <taxon>Geranomyces</taxon>
    </lineage>
</organism>
<reference evidence="10" key="1">
    <citation type="submission" date="2020-05" db="EMBL/GenBank/DDBJ databases">
        <title>Phylogenomic resolution of chytrid fungi.</title>
        <authorList>
            <person name="Stajich J.E."/>
            <person name="Amses K."/>
            <person name="Simmons R."/>
            <person name="Seto K."/>
            <person name="Myers J."/>
            <person name="Bonds A."/>
            <person name="Quandt C.A."/>
            <person name="Barry K."/>
            <person name="Liu P."/>
            <person name="Grigoriev I."/>
            <person name="Longcore J.E."/>
            <person name="James T.Y."/>
        </authorList>
    </citation>
    <scope>NUCLEOTIDE SEQUENCE</scope>
    <source>
        <strain evidence="10">JEL0379</strain>
    </source>
</reference>
<dbReference type="SMART" id="SM00066">
    <property type="entry name" value="GAL4"/>
    <property type="match status" value="1"/>
</dbReference>
<feature type="compositionally biased region" description="Low complexity" evidence="8">
    <location>
        <begin position="738"/>
        <end position="754"/>
    </location>
</feature>
<feature type="compositionally biased region" description="Acidic residues" evidence="8">
    <location>
        <begin position="1021"/>
        <end position="1032"/>
    </location>
</feature>
<feature type="compositionally biased region" description="Low complexity" evidence="8">
    <location>
        <begin position="220"/>
        <end position="252"/>
    </location>
</feature>
<feature type="compositionally biased region" description="Polar residues" evidence="8">
    <location>
        <begin position="766"/>
        <end position="779"/>
    </location>
</feature>
<name>A0AAD5XQ65_9FUNG</name>
<keyword evidence="2" id="KW-0479">Metal-binding</keyword>
<dbReference type="PANTHER" id="PTHR31986:SF7">
    <property type="entry name" value="REGULATOR OF DRUG SENSITIVITY 2"/>
    <property type="match status" value="1"/>
</dbReference>
<accession>A0AAD5XQ65</accession>
<feature type="compositionally biased region" description="Low complexity" evidence="8">
    <location>
        <begin position="1351"/>
        <end position="1371"/>
    </location>
</feature>
<feature type="region of interest" description="Disordered" evidence="8">
    <location>
        <begin position="842"/>
        <end position="888"/>
    </location>
</feature>
<dbReference type="InterPro" id="IPR056751">
    <property type="entry name" value="PAS_13"/>
</dbReference>
<feature type="region of interest" description="Disordered" evidence="8">
    <location>
        <begin position="913"/>
        <end position="944"/>
    </location>
</feature>
<dbReference type="InterPro" id="IPR036864">
    <property type="entry name" value="Zn2-C6_fun-type_DNA-bd_sf"/>
</dbReference>
<feature type="compositionally biased region" description="Acidic residues" evidence="8">
    <location>
        <begin position="1205"/>
        <end position="1216"/>
    </location>
</feature>
<feature type="compositionally biased region" description="Polar residues" evidence="8">
    <location>
        <begin position="658"/>
        <end position="675"/>
    </location>
</feature>
<feature type="compositionally biased region" description="Polar residues" evidence="8">
    <location>
        <begin position="595"/>
        <end position="618"/>
    </location>
</feature>
<evidence type="ECO:0000313" key="10">
    <source>
        <dbReference type="EMBL" id="KAJ3174652.1"/>
    </source>
</evidence>
<evidence type="ECO:0000256" key="7">
    <source>
        <dbReference type="ARBA" id="ARBA00023242"/>
    </source>
</evidence>
<dbReference type="Gene3D" id="4.10.240.10">
    <property type="entry name" value="Zn(2)-C6 fungal-type DNA-binding domain"/>
    <property type="match status" value="1"/>
</dbReference>
<feature type="region of interest" description="Disordered" evidence="8">
    <location>
        <begin position="572"/>
        <end position="675"/>
    </location>
</feature>
<feature type="region of interest" description="Disordered" evidence="8">
    <location>
        <begin position="706"/>
        <end position="826"/>
    </location>
</feature>
<sequence length="1436" mass="154670">MQQLQQPPDSETTAASAGLAYTGITSAGYDHDPMLFGVGAGAAAYGALDNSTDGITANSSSSNNNTNPLSSDLPSFAGLGEIEDLIDLDFIFNNLVGVGRFDSLPNAGSSEEQVELEMGGPAAFGAGVGNSSAINSSTSGATGIIGGNNSGVGVGVGRGEGLTTPAETGAGKVKKKTQELRRKVDAARKQFEGCPVGIDGDDLPATTAPPPPRPPPLPPSLSSLLSLPPPQQHQQQQQQQQPSSSRPPSALSHPPPARAFADVRKESKRRKVCQACILCRKAHMSCDEVRPCGRCVRRGVAHLCLDAPKKVEPPKPVVTYPVNIAPAPSLPISIAPALAPSSVPVSYSPAPAAAPPLPIAEASTLLPAALRPLASFTGAPPIPLLPQTLSALSLEQQVALFNLLTANASLLAGASASPKAENKSPRAGNNIAQPQQQALAPPAPLPQLSAVYPDTSSFVNLLNMGTASPIHPPAQLETNPPASQSLGHQQLLQLHQQPHQHQPHRQQHQQLQLQPQQIQQQQQSHQQQLNQPADYSQFTFNPYLSHLSLLSGLTASQPYQVELDAVAVQQSLEQPPPPHPSASPLARGTAGSPHSLVTTPLQTANVQQPRSRVGSNASLIREHLTQAQNQQQQQQSSTATDNREPTPTTPYAAAYSPVMTSSARSATPGTPQSAYTPVMSAASRVPSPAPAPVVVAVRYHQLAQQQQQQRESLQQHQQQQSQQQQQQQHRHRRRRQQRSASLQQQQASEYEQQQMQAVHTPHPQNPHAQVSNMDSSNSLPQPRRQRKRRQQRQQQAQQQHQQQQQQPPPPPPAPAQRHPKSSVSSELAELAALAELLATTAAHDDDGGDNDGMHPQDGSTTATGAALAAGADGGRADHACTAGSDGSRPCSGCPFTSLEQFYLVAAGDQPLGPTSAKKSNYARPAPASAATTASSRTRTTTTTTADRLDGILAAKRTAGLLRSHDYTGGYLRLGHHLATHSSAATRHRIARVVGALHSRFTQLAQQQQHNNKHKDSITDPSDSDDSDSDSDCDFNSKSAAANPRVSEQEEKYAYDEEEEEKEEEEDAFERLLLDYDTIFAMSGIPAAAWRRTGEIVRANREFAKLVRLDPRLLRDGLVCIYDLMDEESGARYWEQFAAVAFVDRCRRRGRRRRKRGHGDGGGGGLRLRQRRRRVPENQKEMHDEAETRQDNSGGGVNTPKKEEEKEQEQDQEEEEQEHPKGFMSSTPATLRVSRGTHKEREIACAYAVTVRRDTRGVPLLCAGNFIRVFDDSNCGSNNRHHSHHHHHHRREGVPVVLPDWVQEGVDAAVRRSQVEGQDSEQEEEEDDDDDDDDNERERRGSSASVDERAASESSSVSSSSSASASEPPSSSNRNPQPPLALQQQQQQPANTAINNSNSSSSGAADVASLIAMLGDGPIAERELLRRALEDLVGVRG</sequence>
<dbReference type="Proteomes" id="UP001212152">
    <property type="component" value="Unassembled WGS sequence"/>
</dbReference>
<evidence type="ECO:0000256" key="8">
    <source>
        <dbReference type="SAM" id="MobiDB-lite"/>
    </source>
</evidence>
<dbReference type="GO" id="GO:0000981">
    <property type="term" value="F:DNA-binding transcription factor activity, RNA polymerase II-specific"/>
    <property type="evidence" value="ECO:0007669"/>
    <property type="project" value="InterPro"/>
</dbReference>
<protein>
    <recommendedName>
        <fullName evidence="9">Zn(2)-C6 fungal-type domain-containing protein</fullName>
    </recommendedName>
</protein>
<feature type="compositionally biased region" description="Low complexity" evidence="8">
    <location>
        <begin position="792"/>
        <end position="805"/>
    </location>
</feature>
<proteinExistence type="predicted"/>
<feature type="compositionally biased region" description="Basic residues" evidence="8">
    <location>
        <begin position="728"/>
        <end position="737"/>
    </location>
</feature>
<dbReference type="GO" id="GO:0000977">
    <property type="term" value="F:RNA polymerase II transcription regulatory region sequence-specific DNA binding"/>
    <property type="evidence" value="ECO:0007669"/>
    <property type="project" value="TreeGrafter"/>
</dbReference>
<feature type="compositionally biased region" description="Low complexity" evidence="8">
    <location>
        <begin position="922"/>
        <end position="944"/>
    </location>
</feature>
<feature type="compositionally biased region" description="Low complexity" evidence="8">
    <location>
        <begin position="1379"/>
        <end position="1402"/>
    </location>
</feature>
<gene>
    <name evidence="10" type="ORF">HDU87_007024</name>
</gene>
<keyword evidence="4" id="KW-0805">Transcription regulation</keyword>
<feature type="compositionally biased region" description="Low complexity" evidence="8">
    <location>
        <begin position="857"/>
        <end position="870"/>
    </location>
</feature>
<dbReference type="EMBL" id="JADGJQ010000062">
    <property type="protein sequence ID" value="KAJ3174652.1"/>
    <property type="molecule type" value="Genomic_DNA"/>
</dbReference>
<evidence type="ECO:0000256" key="1">
    <source>
        <dbReference type="ARBA" id="ARBA00004123"/>
    </source>
</evidence>
<dbReference type="InterPro" id="IPR053045">
    <property type="entry name" value="Zinc_cluster_trans_reg"/>
</dbReference>
<dbReference type="InterPro" id="IPR001138">
    <property type="entry name" value="Zn2Cys6_DnaBD"/>
</dbReference>
<evidence type="ECO:0000256" key="3">
    <source>
        <dbReference type="ARBA" id="ARBA00022833"/>
    </source>
</evidence>
<evidence type="ECO:0000313" key="11">
    <source>
        <dbReference type="Proteomes" id="UP001212152"/>
    </source>
</evidence>
<keyword evidence="11" id="KW-1185">Reference proteome</keyword>
<evidence type="ECO:0000256" key="5">
    <source>
        <dbReference type="ARBA" id="ARBA00023125"/>
    </source>
</evidence>
<dbReference type="Pfam" id="PF24990">
    <property type="entry name" value="PAS_13"/>
    <property type="match status" value="1"/>
</dbReference>
<keyword evidence="6" id="KW-0804">Transcription</keyword>
<feature type="region of interest" description="Disordered" evidence="8">
    <location>
        <begin position="1150"/>
        <end position="1235"/>
    </location>
</feature>